<accession>A0A0C2W526</accession>
<evidence type="ECO:0008006" key="3">
    <source>
        <dbReference type="Google" id="ProtNLM"/>
    </source>
</evidence>
<evidence type="ECO:0000313" key="1">
    <source>
        <dbReference type="EMBL" id="KIL51118.1"/>
    </source>
</evidence>
<proteinExistence type="predicted"/>
<keyword evidence="2" id="KW-1185">Reference proteome</keyword>
<reference evidence="1 2" key="1">
    <citation type="submission" date="2015-01" db="EMBL/GenBank/DDBJ databases">
        <title>Jeotgalibacillus campisalis genome sequencing.</title>
        <authorList>
            <person name="Goh K.M."/>
            <person name="Chan K.-G."/>
            <person name="Yaakop A.S."/>
            <person name="Ee R."/>
            <person name="Gan H.M."/>
            <person name="Chan C.S."/>
        </authorList>
    </citation>
    <scope>NUCLEOTIDE SEQUENCE [LARGE SCALE GENOMIC DNA]</scope>
    <source>
        <strain evidence="1 2">SF-57</strain>
    </source>
</reference>
<dbReference type="PATRIC" id="fig|220754.4.peg.1019"/>
<dbReference type="EMBL" id="JXRR01000008">
    <property type="protein sequence ID" value="KIL51118.1"/>
    <property type="molecule type" value="Genomic_DNA"/>
</dbReference>
<sequence length="95" mass="10952">MPACLHCGEKWTWKDTFKRIASFKNEMVCPYCKKSQYQAKSSRQKTSMLIVAPSLVLPVFVLFDLYLPLLLLCYAAAFLLTPFFVKLAKENAPLW</sequence>
<dbReference type="NCBIfam" id="TIGR04104">
    <property type="entry name" value="cxxc_20_cxxc"/>
    <property type="match status" value="1"/>
</dbReference>
<protein>
    <recommendedName>
        <fullName evidence="3">Cxxc_20_cxxc protein</fullName>
    </recommendedName>
</protein>
<dbReference type="AlphaFoldDB" id="A0A0C2W526"/>
<dbReference type="InterPro" id="IPR026369">
    <property type="entry name" value="CxxC_20_CxxC"/>
</dbReference>
<dbReference type="Proteomes" id="UP000031972">
    <property type="component" value="Unassembled WGS sequence"/>
</dbReference>
<gene>
    <name evidence="1" type="ORF">KR50_09990</name>
</gene>
<evidence type="ECO:0000313" key="2">
    <source>
        <dbReference type="Proteomes" id="UP000031972"/>
    </source>
</evidence>
<organism evidence="1 2">
    <name type="scientific">Jeotgalibacillus campisalis</name>
    <dbReference type="NCBI Taxonomy" id="220754"/>
    <lineage>
        <taxon>Bacteria</taxon>
        <taxon>Bacillati</taxon>
        <taxon>Bacillota</taxon>
        <taxon>Bacilli</taxon>
        <taxon>Bacillales</taxon>
        <taxon>Caryophanaceae</taxon>
        <taxon>Jeotgalibacillus</taxon>
    </lineage>
</organism>
<dbReference type="RefSeq" id="WP_041055504.1">
    <property type="nucleotide sequence ID" value="NZ_JXRR01000008.1"/>
</dbReference>
<name>A0A0C2W526_9BACL</name>
<comment type="caution">
    <text evidence="1">The sequence shown here is derived from an EMBL/GenBank/DDBJ whole genome shotgun (WGS) entry which is preliminary data.</text>
</comment>